<feature type="compositionally biased region" description="Basic and acidic residues" evidence="1">
    <location>
        <begin position="85"/>
        <end position="107"/>
    </location>
</feature>
<organism evidence="2 3">
    <name type="scientific">Triparma laevis f. inornata</name>
    <dbReference type="NCBI Taxonomy" id="1714386"/>
    <lineage>
        <taxon>Eukaryota</taxon>
        <taxon>Sar</taxon>
        <taxon>Stramenopiles</taxon>
        <taxon>Ochrophyta</taxon>
        <taxon>Bolidophyceae</taxon>
        <taxon>Parmales</taxon>
        <taxon>Triparmaceae</taxon>
        <taxon>Triparma</taxon>
    </lineage>
</organism>
<feature type="region of interest" description="Disordered" evidence="1">
    <location>
        <begin position="34"/>
        <end position="61"/>
    </location>
</feature>
<evidence type="ECO:0000313" key="2">
    <source>
        <dbReference type="EMBL" id="GMH64605.1"/>
    </source>
</evidence>
<dbReference type="Proteomes" id="UP001162640">
    <property type="component" value="Unassembled WGS sequence"/>
</dbReference>
<reference evidence="3" key="1">
    <citation type="journal article" date="2023" name="Commun. Biol.">
        <title>Genome analysis of Parmales, the sister group of diatoms, reveals the evolutionary specialization of diatoms from phago-mixotrophs to photoautotrophs.</title>
        <authorList>
            <person name="Ban H."/>
            <person name="Sato S."/>
            <person name="Yoshikawa S."/>
            <person name="Yamada K."/>
            <person name="Nakamura Y."/>
            <person name="Ichinomiya M."/>
            <person name="Sato N."/>
            <person name="Blanc-Mathieu R."/>
            <person name="Endo H."/>
            <person name="Kuwata A."/>
            <person name="Ogata H."/>
        </authorList>
    </citation>
    <scope>NUCLEOTIDE SEQUENCE [LARGE SCALE GENOMIC DNA]</scope>
</reference>
<gene>
    <name evidence="2" type="ORF">TL16_g04002</name>
</gene>
<name>A0A9W7A721_9STRA</name>
<sequence>MTTGGRSSMAEEMSRPAQFPGQIRVTNENLWNSLFGDDPNASGTVSPGARSQSQVRGGYLKKQQAKEAAEKMVEEGMVRKKRFMQHKDQADRQMKENSRKVKEKVSEEADEAERSEDV</sequence>
<protein>
    <submittedName>
        <fullName evidence="2">Uncharacterized protein</fullName>
    </submittedName>
</protein>
<feature type="compositionally biased region" description="Acidic residues" evidence="1">
    <location>
        <begin position="108"/>
        <end position="118"/>
    </location>
</feature>
<accession>A0A9W7A721</accession>
<feature type="compositionally biased region" description="Polar residues" evidence="1">
    <location>
        <begin position="41"/>
        <end position="55"/>
    </location>
</feature>
<feature type="region of interest" description="Disordered" evidence="1">
    <location>
        <begin position="80"/>
        <end position="118"/>
    </location>
</feature>
<proteinExistence type="predicted"/>
<comment type="caution">
    <text evidence="2">The sequence shown here is derived from an EMBL/GenBank/DDBJ whole genome shotgun (WGS) entry which is preliminary data.</text>
</comment>
<evidence type="ECO:0000313" key="3">
    <source>
        <dbReference type="Proteomes" id="UP001162640"/>
    </source>
</evidence>
<dbReference type="EMBL" id="BLQM01000108">
    <property type="protein sequence ID" value="GMH64605.1"/>
    <property type="molecule type" value="Genomic_DNA"/>
</dbReference>
<dbReference type="AlphaFoldDB" id="A0A9W7A721"/>
<evidence type="ECO:0000256" key="1">
    <source>
        <dbReference type="SAM" id="MobiDB-lite"/>
    </source>
</evidence>
<feature type="region of interest" description="Disordered" evidence="1">
    <location>
        <begin position="1"/>
        <end position="22"/>
    </location>
</feature>